<dbReference type="InterPro" id="IPR036388">
    <property type="entry name" value="WH-like_DNA-bd_sf"/>
</dbReference>
<dbReference type="EMBL" id="MCGT01000062">
    <property type="protein sequence ID" value="ORX42778.1"/>
    <property type="molecule type" value="Genomic_DNA"/>
</dbReference>
<dbReference type="OrthoDB" id="2207325at2759"/>
<proteinExistence type="predicted"/>
<feature type="non-terminal residue" evidence="2">
    <location>
        <position position="1"/>
    </location>
</feature>
<dbReference type="Gene3D" id="1.10.10.10">
    <property type="entry name" value="Winged helix-like DNA-binding domain superfamily/Winged helix DNA-binding domain"/>
    <property type="match status" value="1"/>
</dbReference>
<evidence type="ECO:0000313" key="2">
    <source>
        <dbReference type="EMBL" id="ORX42778.1"/>
    </source>
</evidence>
<dbReference type="InterPro" id="IPR009057">
    <property type="entry name" value="Homeodomain-like_sf"/>
</dbReference>
<dbReference type="Proteomes" id="UP000242146">
    <property type="component" value="Unassembled WGS sequence"/>
</dbReference>
<dbReference type="AlphaFoldDB" id="A0A1X2G2H5"/>
<feature type="region of interest" description="Disordered" evidence="1">
    <location>
        <begin position="53"/>
        <end position="77"/>
    </location>
</feature>
<accession>A0A1X2G2H5</accession>
<dbReference type="STRING" id="101127.A0A1X2G2H5"/>
<evidence type="ECO:0000313" key="3">
    <source>
        <dbReference type="Proteomes" id="UP000242146"/>
    </source>
</evidence>
<reference evidence="2 3" key="1">
    <citation type="submission" date="2016-07" db="EMBL/GenBank/DDBJ databases">
        <title>Pervasive Adenine N6-methylation of Active Genes in Fungi.</title>
        <authorList>
            <consortium name="DOE Joint Genome Institute"/>
            <person name="Mondo S.J."/>
            <person name="Dannebaum R.O."/>
            <person name="Kuo R.C."/>
            <person name="Labutti K."/>
            <person name="Haridas S."/>
            <person name="Kuo A."/>
            <person name="Salamov A."/>
            <person name="Ahrendt S.R."/>
            <person name="Lipzen A."/>
            <person name="Sullivan W."/>
            <person name="Andreopoulos W.B."/>
            <person name="Clum A."/>
            <person name="Lindquist E."/>
            <person name="Daum C."/>
            <person name="Ramamoorthy G.K."/>
            <person name="Gryganskyi A."/>
            <person name="Culley D."/>
            <person name="Magnuson J.K."/>
            <person name="James T.Y."/>
            <person name="O'Malley M.A."/>
            <person name="Stajich J.E."/>
            <person name="Spatafora J.W."/>
            <person name="Visel A."/>
            <person name="Grigoriev I.V."/>
        </authorList>
    </citation>
    <scope>NUCLEOTIDE SEQUENCE [LARGE SCALE GENOMIC DNA]</scope>
    <source>
        <strain evidence="2 3">NRRL 3301</strain>
    </source>
</reference>
<keyword evidence="3" id="KW-1185">Reference proteome</keyword>
<evidence type="ECO:0000256" key="1">
    <source>
        <dbReference type="SAM" id="MobiDB-lite"/>
    </source>
</evidence>
<name>A0A1X2G2H5_9FUNG</name>
<gene>
    <name evidence="2" type="ORF">DM01DRAFT_1264769</name>
</gene>
<organism evidence="2 3">
    <name type="scientific">Hesseltinella vesiculosa</name>
    <dbReference type="NCBI Taxonomy" id="101127"/>
    <lineage>
        <taxon>Eukaryota</taxon>
        <taxon>Fungi</taxon>
        <taxon>Fungi incertae sedis</taxon>
        <taxon>Mucoromycota</taxon>
        <taxon>Mucoromycotina</taxon>
        <taxon>Mucoromycetes</taxon>
        <taxon>Mucorales</taxon>
        <taxon>Cunninghamellaceae</taxon>
        <taxon>Hesseltinella</taxon>
    </lineage>
</organism>
<dbReference type="SUPFAM" id="SSF46689">
    <property type="entry name" value="Homeodomain-like"/>
    <property type="match status" value="1"/>
</dbReference>
<sequence length="206" mass="23509">VMPFQFIYEDGEGHVLNEHGDDAVAVEDVRMEVERITSFDDHRQLMQQQIAPVPETDMKPEQPSKQQTGPPPQKKGEHYSYEFKKIIVDECLEKPQIPTTVIAAKYGLKVPRTAQRWAEAFRKHGDEGLMRKQHGGRKPVLNESHKAYLTALFDDNPAATIDEAIDGLTKDFVGLEIKRSAVNNFLKHEMKMTFKKVQLHAEARDS</sequence>
<comment type="caution">
    <text evidence="2">The sequence shown here is derived from an EMBL/GenBank/DDBJ whole genome shotgun (WGS) entry which is preliminary data.</text>
</comment>
<feature type="non-terminal residue" evidence="2">
    <location>
        <position position="206"/>
    </location>
</feature>
<protein>
    <submittedName>
        <fullName evidence="2">Uncharacterized protein</fullName>
    </submittedName>
</protein>